<gene>
    <name evidence="2" type="ORF">ACFFHM_01820</name>
</gene>
<dbReference type="Proteomes" id="UP001589838">
    <property type="component" value="Unassembled WGS sequence"/>
</dbReference>
<dbReference type="GO" id="GO:0016787">
    <property type="term" value="F:hydrolase activity"/>
    <property type="evidence" value="ECO:0007669"/>
    <property type="project" value="UniProtKB-KW"/>
</dbReference>
<comment type="caution">
    <text evidence="2">The sequence shown here is derived from an EMBL/GenBank/DDBJ whole genome shotgun (WGS) entry which is preliminary data.</text>
</comment>
<dbReference type="Pfam" id="PF04295">
    <property type="entry name" value="GD_AH_second"/>
    <property type="match status" value="1"/>
</dbReference>
<evidence type="ECO:0000313" key="2">
    <source>
        <dbReference type="EMBL" id="MFC0469306.1"/>
    </source>
</evidence>
<keyword evidence="2" id="KW-0378">Hydrolase</keyword>
<sequence>MNNASVPNGIPLPIRTDVESENRDFSFSISNGGSRRQIGLILPTSLCAGQVANMITADLNEKRVGQPDHLSRFVALAHTEGCGNSGGNAEELYARTMVGYIHHPMVRHCLLLEHGCEKTHNAFMRNQIVKMGGDPDRLGFASIQLDGGIEQVSQKVKSWFADQIQMSSTPLTAQDKVGLEGLRIGIMTDGTPSKESAEQLATLTKCIVGSGGLVVVPDNSDLFATPSYRDAVLKQPTVNPSLAYGEHAKQVGFHMMETPTEHWVETMTGLGATGVEIILALVNDRPMQVHPFVPVLQMADKPVVQQTYASDLDLLLTGSPAVWNEQILERIKQVIEQSYSSQLYQQGNVDFQFTRGRFGVSL</sequence>
<reference evidence="2 3" key="1">
    <citation type="submission" date="2024-09" db="EMBL/GenBank/DDBJ databases">
        <authorList>
            <person name="Sun Q."/>
            <person name="Mori K."/>
        </authorList>
    </citation>
    <scope>NUCLEOTIDE SEQUENCE [LARGE SCALE GENOMIC DNA]</scope>
    <source>
        <strain evidence="2 3">NCAIM B.02610</strain>
    </source>
</reference>
<dbReference type="PANTHER" id="PTHR30536:SF5">
    <property type="entry name" value="ALTRONATE DEHYDRATASE"/>
    <property type="match status" value="1"/>
</dbReference>
<feature type="domain" description="D-galactarate/Altronate dehydratase second" evidence="1">
    <location>
        <begin position="40"/>
        <end position="154"/>
    </location>
</feature>
<proteinExistence type="predicted"/>
<evidence type="ECO:0000259" key="1">
    <source>
        <dbReference type="Pfam" id="PF04295"/>
    </source>
</evidence>
<dbReference type="PANTHER" id="PTHR30536">
    <property type="entry name" value="ALTRONATE/GALACTARATE DEHYDRATASE"/>
    <property type="match status" value="1"/>
</dbReference>
<evidence type="ECO:0000313" key="3">
    <source>
        <dbReference type="Proteomes" id="UP001589838"/>
    </source>
</evidence>
<dbReference type="EMBL" id="JBHLUX010000004">
    <property type="protein sequence ID" value="MFC0469306.1"/>
    <property type="molecule type" value="Genomic_DNA"/>
</dbReference>
<dbReference type="RefSeq" id="WP_390183765.1">
    <property type="nucleotide sequence ID" value="NZ_JBHLUX010000004.1"/>
</dbReference>
<keyword evidence="3" id="KW-1185">Reference proteome</keyword>
<accession>A0ABV6KBT2</accession>
<name>A0ABV6KBT2_9BACI</name>
<protein>
    <submittedName>
        <fullName evidence="2">UxaA family hydrolase</fullName>
    </submittedName>
</protein>
<organism evidence="2 3">
    <name type="scientific">Halalkalibacter kiskunsagensis</name>
    <dbReference type="NCBI Taxonomy" id="1548599"/>
    <lineage>
        <taxon>Bacteria</taxon>
        <taxon>Bacillati</taxon>
        <taxon>Bacillota</taxon>
        <taxon>Bacilli</taxon>
        <taxon>Bacillales</taxon>
        <taxon>Bacillaceae</taxon>
        <taxon>Halalkalibacter</taxon>
    </lineage>
</organism>
<dbReference type="InterPro" id="IPR007392">
    <property type="entry name" value="GD_AH_second"/>
</dbReference>
<dbReference type="InterPro" id="IPR052172">
    <property type="entry name" value="UxaA_altronate/galactarate_dh"/>
</dbReference>